<name>A0A7T7RFY0_9ACTN</name>
<protein>
    <submittedName>
        <fullName evidence="1">Uncharacterized protein</fullName>
    </submittedName>
</protein>
<dbReference type="EMBL" id="CP066831">
    <property type="protein sequence ID" value="QQM45180.1"/>
    <property type="molecule type" value="Genomic_DNA"/>
</dbReference>
<dbReference type="AlphaFoldDB" id="A0A7T7RFY0"/>
<gene>
    <name evidence="1" type="ORF">JEQ17_41115</name>
</gene>
<dbReference type="RefSeq" id="WP_200399989.1">
    <property type="nucleotide sequence ID" value="NZ_CP066831.1"/>
</dbReference>
<organism evidence="1 2">
    <name type="scientific">Streptomyces liliifuscus</name>
    <dbReference type="NCBI Taxonomy" id="2797636"/>
    <lineage>
        <taxon>Bacteria</taxon>
        <taxon>Bacillati</taxon>
        <taxon>Actinomycetota</taxon>
        <taxon>Actinomycetes</taxon>
        <taxon>Kitasatosporales</taxon>
        <taxon>Streptomycetaceae</taxon>
        <taxon>Streptomyces</taxon>
    </lineage>
</organism>
<dbReference type="KEGG" id="slf:JEQ17_41115"/>
<evidence type="ECO:0000313" key="1">
    <source>
        <dbReference type="EMBL" id="QQM45180.1"/>
    </source>
</evidence>
<proteinExistence type="predicted"/>
<accession>A0A7T7RFY0</accession>
<sequence length="70" mass="7665">MIGDRDRIDIVLDVFSDPDAYRVVMVGAFEPGRELPPVPEGATRNVVQSFMGMPMNTRAFRLGIPAGDAE</sequence>
<evidence type="ECO:0000313" key="2">
    <source>
        <dbReference type="Proteomes" id="UP000595636"/>
    </source>
</evidence>
<dbReference type="Proteomes" id="UP000595636">
    <property type="component" value="Chromosome"/>
</dbReference>
<reference evidence="1 2" key="1">
    <citation type="submission" date="2020-12" db="EMBL/GenBank/DDBJ databases">
        <title>A novel species.</title>
        <authorList>
            <person name="Li K."/>
        </authorList>
    </citation>
    <scope>NUCLEOTIDE SEQUENCE [LARGE SCALE GENOMIC DNA]</scope>
    <source>
        <strain evidence="1 2">ZYC-3</strain>
    </source>
</reference>
<keyword evidence="2" id="KW-1185">Reference proteome</keyword>